<gene>
    <name evidence="2" type="ORF">GORHZ_127_00310</name>
</gene>
<comment type="caution">
    <text evidence="2">The sequence shown here is derived from an EMBL/GenBank/DDBJ whole genome shotgun (WGS) entry which is preliminary data.</text>
</comment>
<proteinExistence type="predicted"/>
<dbReference type="InterPro" id="IPR001173">
    <property type="entry name" value="Glyco_trans_2-like"/>
</dbReference>
<dbReference type="SUPFAM" id="SSF53448">
    <property type="entry name" value="Nucleotide-diphospho-sugar transferases"/>
    <property type="match status" value="1"/>
</dbReference>
<evidence type="ECO:0000313" key="2">
    <source>
        <dbReference type="EMBL" id="GAB91344.1"/>
    </source>
</evidence>
<dbReference type="eggNOG" id="COG1215">
    <property type="taxonomic scope" value="Bacteria"/>
</dbReference>
<sequence>MFFVVTPALNYGRFIADSIDSVRMQGVPARHHIQDACSTDITNEVVARHSWTGLTVVSENDNGQSDAVNRGMRHLGSERVISWLNADEYYLPFAFQRVQKIFEDNPEIDVVYGDSIHTDANGIPIRLVAQHRFSPFVLRTYGPYIQSASTFFRRELYEEGLLALDENLKQVMDLSLYIKLADHGARFRYCRTPLSAFRLHTGQVTVRNGREVEDLERAKIAGVRNSGTLRLAGRITHGTLKTLNAGILRERKFQRQYVQKPSKTSDVFGTGE</sequence>
<dbReference type="STRING" id="1108045.GORHZ_127_00310"/>
<feature type="domain" description="Glycosyltransferase 2-like" evidence="1">
    <location>
        <begin position="4"/>
        <end position="159"/>
    </location>
</feature>
<dbReference type="RefSeq" id="WP_006334711.1">
    <property type="nucleotide sequence ID" value="NZ_BAHC01000127.1"/>
</dbReference>
<keyword evidence="3" id="KW-1185">Reference proteome</keyword>
<dbReference type="InterPro" id="IPR029044">
    <property type="entry name" value="Nucleotide-diphossugar_trans"/>
</dbReference>
<protein>
    <submittedName>
        <fullName evidence="2">Putative glycosyltransferase</fullName>
    </submittedName>
</protein>
<evidence type="ECO:0000259" key="1">
    <source>
        <dbReference type="Pfam" id="PF00535"/>
    </source>
</evidence>
<dbReference type="EMBL" id="BAHC01000127">
    <property type="protein sequence ID" value="GAB91344.1"/>
    <property type="molecule type" value="Genomic_DNA"/>
</dbReference>
<keyword evidence="2" id="KW-0808">Transferase</keyword>
<reference evidence="2 3" key="1">
    <citation type="submission" date="2012-08" db="EMBL/GenBank/DDBJ databases">
        <title>Whole genome shotgun sequence of Gordonia rhizosphera NBRC 16068.</title>
        <authorList>
            <person name="Takarada H."/>
            <person name="Isaki S."/>
            <person name="Hosoyama A."/>
            <person name="Tsuchikane K."/>
            <person name="Katsumata H."/>
            <person name="Baba S."/>
            <person name="Ohji S."/>
            <person name="Yamazaki S."/>
            <person name="Fujita N."/>
        </authorList>
    </citation>
    <scope>NUCLEOTIDE SEQUENCE [LARGE SCALE GENOMIC DNA]</scope>
    <source>
        <strain evidence="2 3">NBRC 16068</strain>
    </source>
</reference>
<name>K6WXT9_9ACTN</name>
<dbReference type="AlphaFoldDB" id="K6WXT9"/>
<dbReference type="Proteomes" id="UP000008363">
    <property type="component" value="Unassembled WGS sequence"/>
</dbReference>
<dbReference type="Pfam" id="PF00535">
    <property type="entry name" value="Glycos_transf_2"/>
    <property type="match status" value="1"/>
</dbReference>
<dbReference type="PANTHER" id="PTHR22916">
    <property type="entry name" value="GLYCOSYLTRANSFERASE"/>
    <property type="match status" value="1"/>
</dbReference>
<dbReference type="Gene3D" id="3.90.550.10">
    <property type="entry name" value="Spore Coat Polysaccharide Biosynthesis Protein SpsA, Chain A"/>
    <property type="match status" value="1"/>
</dbReference>
<dbReference type="GO" id="GO:0016740">
    <property type="term" value="F:transferase activity"/>
    <property type="evidence" value="ECO:0007669"/>
    <property type="project" value="UniProtKB-KW"/>
</dbReference>
<dbReference type="PANTHER" id="PTHR22916:SF65">
    <property type="entry name" value="SLR1065 PROTEIN"/>
    <property type="match status" value="1"/>
</dbReference>
<evidence type="ECO:0000313" key="3">
    <source>
        <dbReference type="Proteomes" id="UP000008363"/>
    </source>
</evidence>
<organism evidence="2 3">
    <name type="scientific">Gordonia rhizosphera NBRC 16068</name>
    <dbReference type="NCBI Taxonomy" id="1108045"/>
    <lineage>
        <taxon>Bacteria</taxon>
        <taxon>Bacillati</taxon>
        <taxon>Actinomycetota</taxon>
        <taxon>Actinomycetes</taxon>
        <taxon>Mycobacteriales</taxon>
        <taxon>Gordoniaceae</taxon>
        <taxon>Gordonia</taxon>
    </lineage>
</organism>
<accession>K6WXT9</accession>